<organism evidence="1 2">
    <name type="scientific">Paenibacillus rhizosphaerae</name>
    <dbReference type="NCBI Taxonomy" id="297318"/>
    <lineage>
        <taxon>Bacteria</taxon>
        <taxon>Bacillati</taxon>
        <taxon>Bacillota</taxon>
        <taxon>Bacilli</taxon>
        <taxon>Bacillales</taxon>
        <taxon>Paenibacillaceae</taxon>
        <taxon>Paenibacillus</taxon>
    </lineage>
</organism>
<gene>
    <name evidence="1" type="ORF">FHS19_004565</name>
</gene>
<accession>A0A839TW89</accession>
<dbReference type="AlphaFoldDB" id="A0A839TW89"/>
<reference evidence="1 2" key="1">
    <citation type="submission" date="2020-08" db="EMBL/GenBank/DDBJ databases">
        <title>Genomic Encyclopedia of Type Strains, Phase III (KMG-III): the genomes of soil and plant-associated and newly described type strains.</title>
        <authorList>
            <person name="Whitman W."/>
        </authorList>
    </citation>
    <scope>NUCLEOTIDE SEQUENCE [LARGE SCALE GENOMIC DNA]</scope>
    <source>
        <strain evidence="1 2">CECT 5831</strain>
    </source>
</reference>
<protein>
    <submittedName>
        <fullName evidence="1">Outer membrane protein assembly factor BamA</fullName>
    </submittedName>
</protein>
<sequence>MNTKLDNILSVTKQELPLERVSDILARIGETLENRKAEVLVQVMPRYNQELSRILYALCCFDKEVQFDAQTDTYTVKVCVMGNEKEFLLSKLRFLRKRVRVLEGEYVKRRMLEASVKALERYGVVEEVTDKNEEALDPAQ</sequence>
<evidence type="ECO:0000313" key="2">
    <source>
        <dbReference type="Proteomes" id="UP000517523"/>
    </source>
</evidence>
<comment type="caution">
    <text evidence="1">The sequence shown here is derived from an EMBL/GenBank/DDBJ whole genome shotgun (WGS) entry which is preliminary data.</text>
</comment>
<name>A0A839TW89_9BACL</name>
<evidence type="ECO:0000313" key="1">
    <source>
        <dbReference type="EMBL" id="MBB3129860.1"/>
    </source>
</evidence>
<dbReference type="EMBL" id="JACHXJ010000004">
    <property type="protein sequence ID" value="MBB3129860.1"/>
    <property type="molecule type" value="Genomic_DNA"/>
</dbReference>
<proteinExistence type="predicted"/>
<dbReference type="RefSeq" id="WP_183584057.1">
    <property type="nucleotide sequence ID" value="NZ_JACHXJ010000004.1"/>
</dbReference>
<dbReference type="Proteomes" id="UP000517523">
    <property type="component" value="Unassembled WGS sequence"/>
</dbReference>